<evidence type="ECO:0008006" key="3">
    <source>
        <dbReference type="Google" id="ProtNLM"/>
    </source>
</evidence>
<protein>
    <recommendedName>
        <fullName evidence="3">Cupin 2 conserved barrel domain-containing protein</fullName>
    </recommendedName>
</protein>
<comment type="caution">
    <text evidence="1">The sequence shown here is derived from an EMBL/GenBank/DDBJ whole genome shotgun (WGS) entry which is preliminary data.</text>
</comment>
<dbReference type="InterPro" id="IPR014710">
    <property type="entry name" value="RmlC-like_jellyroll"/>
</dbReference>
<organism evidence="1 2">
    <name type="scientific">Glacieibacterium frigidum</name>
    <dbReference type="NCBI Taxonomy" id="2593303"/>
    <lineage>
        <taxon>Bacteria</taxon>
        <taxon>Pseudomonadati</taxon>
        <taxon>Pseudomonadota</taxon>
        <taxon>Alphaproteobacteria</taxon>
        <taxon>Sphingomonadales</taxon>
        <taxon>Sphingosinicellaceae</taxon>
        <taxon>Glacieibacterium</taxon>
    </lineage>
</organism>
<reference evidence="1 2" key="1">
    <citation type="submission" date="2019-07" db="EMBL/GenBank/DDBJ databases">
        <title>Novel species isolated from glacier.</title>
        <authorList>
            <person name="Liu Q."/>
            <person name="Xin Y.-H."/>
        </authorList>
    </citation>
    <scope>NUCLEOTIDE SEQUENCE [LARGE SCALE GENOMIC DNA]</scope>
    <source>
        <strain evidence="1 2">LB1R16</strain>
    </source>
</reference>
<dbReference type="AlphaFoldDB" id="A0A552UIA0"/>
<proteinExistence type="predicted"/>
<sequence length="99" mass="11072">MENDRVRVLRVSISPGSTEPIHDHRWPSVMYFEQPQPITYISYKLVDGKPVETSRVDVPAIPTSVAESAEPEELHAVQNRGRGPFLALRVEFKDGGASK</sequence>
<dbReference type="RefSeq" id="WP_144236637.1">
    <property type="nucleotide sequence ID" value="NZ_VJWA01000001.1"/>
</dbReference>
<name>A0A552UIA0_9SPHN</name>
<dbReference type="Proteomes" id="UP000317894">
    <property type="component" value="Unassembled WGS sequence"/>
</dbReference>
<gene>
    <name evidence="1" type="ORF">FMM06_07415</name>
</gene>
<accession>A0A552UIA0</accession>
<dbReference type="EMBL" id="VJWA01000001">
    <property type="protein sequence ID" value="TRW17943.1"/>
    <property type="molecule type" value="Genomic_DNA"/>
</dbReference>
<dbReference type="Gene3D" id="2.60.120.10">
    <property type="entry name" value="Jelly Rolls"/>
    <property type="match status" value="1"/>
</dbReference>
<keyword evidence="2" id="KW-1185">Reference proteome</keyword>
<dbReference type="SUPFAM" id="SSF51182">
    <property type="entry name" value="RmlC-like cupins"/>
    <property type="match status" value="1"/>
</dbReference>
<dbReference type="OrthoDB" id="7060081at2"/>
<evidence type="ECO:0000313" key="1">
    <source>
        <dbReference type="EMBL" id="TRW17943.1"/>
    </source>
</evidence>
<dbReference type="InterPro" id="IPR011051">
    <property type="entry name" value="RmlC_Cupin_sf"/>
</dbReference>
<evidence type="ECO:0000313" key="2">
    <source>
        <dbReference type="Proteomes" id="UP000317894"/>
    </source>
</evidence>